<gene>
    <name evidence="6" type="ORF">GCM10023200_49940</name>
</gene>
<evidence type="ECO:0000256" key="4">
    <source>
        <dbReference type="ARBA" id="ARBA00023186"/>
    </source>
</evidence>
<dbReference type="Proteomes" id="UP001500928">
    <property type="component" value="Unassembled WGS sequence"/>
</dbReference>
<comment type="subcellular location">
    <subcellularLocation>
        <location evidence="1">Cytoplasm</location>
    </subcellularLocation>
</comment>
<dbReference type="EMBL" id="BAABHO010000054">
    <property type="protein sequence ID" value="GAA4806378.1"/>
    <property type="molecule type" value="Genomic_DNA"/>
</dbReference>
<evidence type="ECO:0000256" key="5">
    <source>
        <dbReference type="SAM" id="MobiDB-lite"/>
    </source>
</evidence>
<keyword evidence="7" id="KW-1185">Reference proteome</keyword>
<keyword evidence="4" id="KW-0143">Chaperone</keyword>
<comment type="caution">
    <text evidence="6">The sequence shown here is derived from an EMBL/GenBank/DDBJ whole genome shotgun (WGS) entry which is preliminary data.</text>
</comment>
<feature type="compositionally biased region" description="Low complexity" evidence="5">
    <location>
        <begin position="271"/>
        <end position="284"/>
    </location>
</feature>
<protein>
    <recommendedName>
        <fullName evidence="8">ESX secretion-associated protein EspG</fullName>
    </recommendedName>
</protein>
<reference evidence="7" key="1">
    <citation type="journal article" date="2019" name="Int. J. Syst. Evol. Microbiol.">
        <title>The Global Catalogue of Microorganisms (GCM) 10K type strain sequencing project: providing services to taxonomists for standard genome sequencing and annotation.</title>
        <authorList>
            <consortium name="The Broad Institute Genomics Platform"/>
            <consortium name="The Broad Institute Genome Sequencing Center for Infectious Disease"/>
            <person name="Wu L."/>
            <person name="Ma J."/>
        </authorList>
    </citation>
    <scope>NUCLEOTIDE SEQUENCE [LARGE SCALE GENOMIC DNA]</scope>
    <source>
        <strain evidence="7">JCM 17979</strain>
    </source>
</reference>
<feature type="region of interest" description="Disordered" evidence="5">
    <location>
        <begin position="262"/>
        <end position="284"/>
    </location>
</feature>
<proteinExistence type="inferred from homology"/>
<evidence type="ECO:0000256" key="2">
    <source>
        <dbReference type="ARBA" id="ARBA00006411"/>
    </source>
</evidence>
<organism evidence="6 7">
    <name type="scientific">Actinomycetospora chlora</name>
    <dbReference type="NCBI Taxonomy" id="663608"/>
    <lineage>
        <taxon>Bacteria</taxon>
        <taxon>Bacillati</taxon>
        <taxon>Actinomycetota</taxon>
        <taxon>Actinomycetes</taxon>
        <taxon>Pseudonocardiales</taxon>
        <taxon>Pseudonocardiaceae</taxon>
        <taxon>Actinomycetospora</taxon>
    </lineage>
</organism>
<keyword evidence="3" id="KW-0963">Cytoplasm</keyword>
<dbReference type="Pfam" id="PF14011">
    <property type="entry name" value="ESX-1_EspG"/>
    <property type="match status" value="1"/>
</dbReference>
<accession>A0ABP9C918</accession>
<comment type="similarity">
    <text evidence="2">Belongs to the EspG family.</text>
</comment>
<evidence type="ECO:0000256" key="3">
    <source>
        <dbReference type="ARBA" id="ARBA00022490"/>
    </source>
</evidence>
<name>A0ABP9C918_9PSEU</name>
<evidence type="ECO:0000313" key="7">
    <source>
        <dbReference type="Proteomes" id="UP001500928"/>
    </source>
</evidence>
<sequence length="284" mass="29869">MITAGRWAGVHLDTGQYLALWRHLELGRHPLLLAVLDHGRTYAERDALDAAALRRLAGQGLLDTAGVPDPALADALAVLAAPAREVDVRLLVPDAPPLGVVAAARGGLGVVAWLTGRGLRLEPADPRDPAGALLARHPDAPAAPGVPMTLPADALHGEGLTTDERLRRLRRAGVPSHHLARLRAMWAAPPIRAATFGVAVRDAEGVRCRGPRVLTVLDTVTGRVAVGPDPTGAHVIVRPVDRTRLRAECAALLELHARDVAGTDRPDHQARSTARTAAGASEGR</sequence>
<dbReference type="InterPro" id="IPR025734">
    <property type="entry name" value="EspG"/>
</dbReference>
<evidence type="ECO:0008006" key="8">
    <source>
        <dbReference type="Google" id="ProtNLM"/>
    </source>
</evidence>
<evidence type="ECO:0000256" key="1">
    <source>
        <dbReference type="ARBA" id="ARBA00004496"/>
    </source>
</evidence>
<evidence type="ECO:0000313" key="6">
    <source>
        <dbReference type="EMBL" id="GAA4806378.1"/>
    </source>
</evidence>